<dbReference type="eggNOG" id="COG3055">
    <property type="taxonomic scope" value="Bacteria"/>
</dbReference>
<dbReference type="PANTHER" id="PTHR45632:SF3">
    <property type="entry name" value="KELCH-LIKE PROTEIN 32"/>
    <property type="match status" value="1"/>
</dbReference>
<dbReference type="HOGENOM" id="CLU_469107_0_0_10"/>
<evidence type="ECO:0000313" key="4">
    <source>
        <dbReference type="EMBL" id="AEE53635.1"/>
    </source>
</evidence>
<keyword evidence="1" id="KW-0880">Kelch repeat</keyword>
<feature type="chain" id="PRO_5003316219" evidence="3">
    <location>
        <begin position="27"/>
        <end position="581"/>
    </location>
</feature>
<dbReference type="STRING" id="760192.Halhy_5812"/>
<dbReference type="KEGG" id="hhy:Halhy_5812"/>
<accession>F4KY10</accession>
<gene>
    <name evidence="4" type="ordered locus">Halhy_5812</name>
</gene>
<reference key="2">
    <citation type="submission" date="2011-04" db="EMBL/GenBank/DDBJ databases">
        <title>Complete sequence of chromosome of Haliscomenobacter hydrossis DSM 1100.</title>
        <authorList>
            <consortium name="US DOE Joint Genome Institute (JGI-PGF)"/>
            <person name="Lucas S."/>
            <person name="Han J."/>
            <person name="Lapidus A."/>
            <person name="Bruce D."/>
            <person name="Goodwin L."/>
            <person name="Pitluck S."/>
            <person name="Peters L."/>
            <person name="Kyrpides N."/>
            <person name="Mavromatis K."/>
            <person name="Ivanova N."/>
            <person name="Ovchinnikova G."/>
            <person name="Pagani I."/>
            <person name="Daligault H."/>
            <person name="Detter J.C."/>
            <person name="Han C."/>
            <person name="Land M."/>
            <person name="Hauser L."/>
            <person name="Markowitz V."/>
            <person name="Cheng J.-F."/>
            <person name="Hugenholtz P."/>
            <person name="Woyke T."/>
            <person name="Wu D."/>
            <person name="Verbarg S."/>
            <person name="Frueling A."/>
            <person name="Brambilla E."/>
            <person name="Klenk H.-P."/>
            <person name="Eisen J.A."/>
        </authorList>
    </citation>
    <scope>NUCLEOTIDE SEQUENCE</scope>
    <source>
        <strain>DSM 1100</strain>
    </source>
</reference>
<dbReference type="AlphaFoldDB" id="F4KY10"/>
<feature type="signal peptide" evidence="3">
    <location>
        <begin position="1"/>
        <end position="26"/>
    </location>
</feature>
<sequence length="581" mass="64608">MKTTNPFPTFCWYVCFCFALLLSSCIGPKLDQLDFFEVTTKTPHPAGVGRLIVEGSINRSLSEEEPMSDHGFIWAENWTGQVKDFVKDNPGIKTISLGNFDQGDFSDTLSNLDPGKKVYYVRAYALTESRMSYGSVESFAFNFSVQTDTIVSKFNNEATLSAILFGLKALKDTIIDRGHILARDTGNLYLDKPYFKKTSLKSSNDDGVFYSTFKNLAFNTLYYTKAYVQTQDKRIVYSDKILPLKMADGWLRVSNLPAGRAHLIGGNLSNSGYVSLGCADEDCLLTRFGSMRTTFRFDPLMDTLGQWTEVQDYNGIPTIGAISFTINNKLYAGLGDKSNGRYSSDIWAFDPSLNGNTGDWQLVDTFPAQAREGAVVFVINGKAYMGTGGIKDQNGNEVFYNDFYEYNPSAPRGSRWRALANMPLKAGPKEVKMLLGRKNAVAFSSNNVGYVGTGLSSNGDLHDFWAFDPNNNTWAEVDFLPGDPRRDALSFSLLNKGYVGMGYLAGNSTYLADLWEFNPLAAPGKQWRSRTPLLGGGRSNAAVFTLGNRAYIGGGRSIFIKNNNLEFLIFRDFWMYTPETN</sequence>
<dbReference type="Gene3D" id="2.120.10.80">
    <property type="entry name" value="Kelch-type beta propeller"/>
    <property type="match status" value="2"/>
</dbReference>
<dbReference type="InterPro" id="IPR015915">
    <property type="entry name" value="Kelch-typ_b-propeller"/>
</dbReference>
<protein>
    <submittedName>
        <fullName evidence="4">Kelch repeat type 1-containing protein</fullName>
    </submittedName>
</protein>
<evidence type="ECO:0000313" key="5">
    <source>
        <dbReference type="Proteomes" id="UP000008461"/>
    </source>
</evidence>
<dbReference type="EMBL" id="CP002691">
    <property type="protein sequence ID" value="AEE53635.1"/>
    <property type="molecule type" value="Genomic_DNA"/>
</dbReference>
<keyword evidence="3" id="KW-0732">Signal</keyword>
<dbReference type="Proteomes" id="UP000008461">
    <property type="component" value="Chromosome"/>
</dbReference>
<evidence type="ECO:0000256" key="3">
    <source>
        <dbReference type="SAM" id="SignalP"/>
    </source>
</evidence>
<proteinExistence type="predicted"/>
<reference evidence="4 5" key="1">
    <citation type="journal article" date="2011" name="Stand. Genomic Sci.">
        <title>Complete genome sequence of Haliscomenobacter hydrossis type strain (O).</title>
        <authorList>
            <consortium name="US DOE Joint Genome Institute (JGI-PGF)"/>
            <person name="Daligault H."/>
            <person name="Lapidus A."/>
            <person name="Zeytun A."/>
            <person name="Nolan M."/>
            <person name="Lucas S."/>
            <person name="Del Rio T.G."/>
            <person name="Tice H."/>
            <person name="Cheng J.F."/>
            <person name="Tapia R."/>
            <person name="Han C."/>
            <person name="Goodwin L."/>
            <person name="Pitluck S."/>
            <person name="Liolios K."/>
            <person name="Pagani I."/>
            <person name="Ivanova N."/>
            <person name="Huntemann M."/>
            <person name="Mavromatis K."/>
            <person name="Mikhailova N."/>
            <person name="Pati A."/>
            <person name="Chen A."/>
            <person name="Palaniappan K."/>
            <person name="Land M."/>
            <person name="Hauser L."/>
            <person name="Brambilla E.M."/>
            <person name="Rohde M."/>
            <person name="Verbarg S."/>
            <person name="Goker M."/>
            <person name="Bristow J."/>
            <person name="Eisen J.A."/>
            <person name="Markowitz V."/>
            <person name="Hugenholtz P."/>
            <person name="Kyrpides N.C."/>
            <person name="Klenk H.P."/>
            <person name="Woyke T."/>
        </authorList>
    </citation>
    <scope>NUCLEOTIDE SEQUENCE [LARGE SCALE GENOMIC DNA]</scope>
    <source>
        <strain evidence="5">ATCC 27775 / DSM 1100 / LMG 10767 / O</strain>
    </source>
</reference>
<dbReference type="RefSeq" id="WP_013768164.1">
    <property type="nucleotide sequence ID" value="NC_015510.1"/>
</dbReference>
<dbReference type="OrthoDB" id="103335at2"/>
<dbReference type="PROSITE" id="PS51257">
    <property type="entry name" value="PROKAR_LIPOPROTEIN"/>
    <property type="match status" value="1"/>
</dbReference>
<dbReference type="PANTHER" id="PTHR45632">
    <property type="entry name" value="LD33804P"/>
    <property type="match status" value="1"/>
</dbReference>
<evidence type="ECO:0000256" key="2">
    <source>
        <dbReference type="ARBA" id="ARBA00022737"/>
    </source>
</evidence>
<name>F4KY10_HALH1</name>
<keyword evidence="5" id="KW-1185">Reference proteome</keyword>
<keyword evidence="2" id="KW-0677">Repeat</keyword>
<evidence type="ECO:0000256" key="1">
    <source>
        <dbReference type="ARBA" id="ARBA00022441"/>
    </source>
</evidence>
<organism evidence="4 5">
    <name type="scientific">Haliscomenobacter hydrossis (strain ATCC 27775 / DSM 1100 / LMG 10767 / O)</name>
    <dbReference type="NCBI Taxonomy" id="760192"/>
    <lineage>
        <taxon>Bacteria</taxon>
        <taxon>Pseudomonadati</taxon>
        <taxon>Bacteroidota</taxon>
        <taxon>Saprospiria</taxon>
        <taxon>Saprospirales</taxon>
        <taxon>Haliscomenobacteraceae</taxon>
        <taxon>Haliscomenobacter</taxon>
    </lineage>
</organism>
<dbReference type="SUPFAM" id="SSF117281">
    <property type="entry name" value="Kelch motif"/>
    <property type="match status" value="1"/>
</dbReference>